<dbReference type="EMBL" id="GGEC01033697">
    <property type="protein sequence ID" value="MBX14181.1"/>
    <property type="molecule type" value="Transcribed_RNA"/>
</dbReference>
<organism evidence="1">
    <name type="scientific">Rhizophora mucronata</name>
    <name type="common">Asiatic mangrove</name>
    <dbReference type="NCBI Taxonomy" id="61149"/>
    <lineage>
        <taxon>Eukaryota</taxon>
        <taxon>Viridiplantae</taxon>
        <taxon>Streptophyta</taxon>
        <taxon>Embryophyta</taxon>
        <taxon>Tracheophyta</taxon>
        <taxon>Spermatophyta</taxon>
        <taxon>Magnoliopsida</taxon>
        <taxon>eudicotyledons</taxon>
        <taxon>Gunneridae</taxon>
        <taxon>Pentapetalae</taxon>
        <taxon>rosids</taxon>
        <taxon>fabids</taxon>
        <taxon>Malpighiales</taxon>
        <taxon>Rhizophoraceae</taxon>
        <taxon>Rhizophora</taxon>
    </lineage>
</organism>
<dbReference type="AlphaFoldDB" id="A0A2P2L877"/>
<evidence type="ECO:0000313" key="1">
    <source>
        <dbReference type="EMBL" id="MBX14181.1"/>
    </source>
</evidence>
<protein>
    <submittedName>
        <fullName evidence="1">Uncharacterized protein</fullName>
    </submittedName>
</protein>
<reference evidence="1" key="1">
    <citation type="submission" date="2018-02" db="EMBL/GenBank/DDBJ databases">
        <title>Rhizophora mucronata_Transcriptome.</title>
        <authorList>
            <person name="Meera S.P."/>
            <person name="Sreeshan A."/>
            <person name="Augustine A."/>
        </authorList>
    </citation>
    <scope>NUCLEOTIDE SEQUENCE</scope>
    <source>
        <tissue evidence="1">Leaf</tissue>
    </source>
</reference>
<sequence length="50" mass="5356">MFLRLFGFTVLIAFVCLLSVVGVELDFGGGAFISPGFGCFDDGSVMIGFW</sequence>
<proteinExistence type="predicted"/>
<name>A0A2P2L877_RHIMU</name>
<accession>A0A2P2L877</accession>